<protein>
    <submittedName>
        <fullName evidence="2">Uncharacterized protein</fullName>
    </submittedName>
</protein>
<dbReference type="OrthoDB" id="2174921at2759"/>
<accession>A0A139A090</accession>
<reference evidence="2 3" key="1">
    <citation type="journal article" date="2015" name="Genome Biol. Evol.">
        <title>Phylogenomic analyses indicate that early fungi evolved digesting cell walls of algal ancestors of land plants.</title>
        <authorList>
            <person name="Chang Y."/>
            <person name="Wang S."/>
            <person name="Sekimoto S."/>
            <person name="Aerts A.L."/>
            <person name="Choi C."/>
            <person name="Clum A."/>
            <person name="LaButti K.M."/>
            <person name="Lindquist E.A."/>
            <person name="Yee Ngan C."/>
            <person name="Ohm R.A."/>
            <person name="Salamov A.A."/>
            <person name="Grigoriev I.V."/>
            <person name="Spatafora J.W."/>
            <person name="Berbee M.L."/>
        </authorList>
    </citation>
    <scope>NUCLEOTIDE SEQUENCE [LARGE SCALE GENOMIC DNA]</scope>
    <source>
        <strain evidence="2 3">JEL478</strain>
    </source>
</reference>
<organism evidence="2 3">
    <name type="scientific">Gonapodya prolifera (strain JEL478)</name>
    <name type="common">Monoblepharis prolifera</name>
    <dbReference type="NCBI Taxonomy" id="1344416"/>
    <lineage>
        <taxon>Eukaryota</taxon>
        <taxon>Fungi</taxon>
        <taxon>Fungi incertae sedis</taxon>
        <taxon>Chytridiomycota</taxon>
        <taxon>Chytridiomycota incertae sedis</taxon>
        <taxon>Monoblepharidomycetes</taxon>
        <taxon>Monoblepharidales</taxon>
        <taxon>Gonapodyaceae</taxon>
        <taxon>Gonapodya</taxon>
    </lineage>
</organism>
<evidence type="ECO:0000313" key="2">
    <source>
        <dbReference type="EMBL" id="KXS10179.1"/>
    </source>
</evidence>
<sequence length="352" mass="38652">MCGVRGSPRASLFVPVEKFSIADLDGYHWIYSADYTSPTGFAATLNAAVWSIKLSTTLDNVTPGTYLPIFYISFTFSPANIKDIVCETWVELYDDVISDPEEECISSYSILEEDEAQPSRASSKAGTGAGAGASSKSLCVTPKSVFSFSHGNDVRSPSGYKSSLLLLFPETNEWICVAPDAKRAPTNSFVVVPEVVTISKTATDNVGEPAPARSCRVRHARVHARVYNRSSDFKRGLRIAGFELIRVPDVGDSPARKEALDALTPREPEYGARYVLDTRVFWNERDMAWYLGRLKPRVTCAYTLRVVKAVGEAAGKMKRRIKEFPDRVRGVKEAPDGGTGLPKTDEHVVVVP</sequence>
<keyword evidence="3" id="KW-1185">Reference proteome</keyword>
<dbReference type="AlphaFoldDB" id="A0A139A090"/>
<proteinExistence type="predicted"/>
<gene>
    <name evidence="2" type="ORF">M427DRAFT_189591</name>
</gene>
<feature type="region of interest" description="Disordered" evidence="1">
    <location>
        <begin position="115"/>
        <end position="134"/>
    </location>
</feature>
<evidence type="ECO:0000313" key="3">
    <source>
        <dbReference type="Proteomes" id="UP000070544"/>
    </source>
</evidence>
<dbReference type="EMBL" id="KQ965836">
    <property type="protein sequence ID" value="KXS10179.1"/>
    <property type="molecule type" value="Genomic_DNA"/>
</dbReference>
<dbReference type="Proteomes" id="UP000070544">
    <property type="component" value="Unassembled WGS sequence"/>
</dbReference>
<name>A0A139A090_GONPJ</name>
<evidence type="ECO:0000256" key="1">
    <source>
        <dbReference type="SAM" id="MobiDB-lite"/>
    </source>
</evidence>
<feature type="compositionally biased region" description="Low complexity" evidence="1">
    <location>
        <begin position="121"/>
        <end position="134"/>
    </location>
</feature>